<keyword evidence="5" id="KW-0010">Activator</keyword>
<evidence type="ECO:0000259" key="10">
    <source>
        <dbReference type="PROSITE" id="PS50110"/>
    </source>
</evidence>
<reference evidence="12" key="1">
    <citation type="journal article" date="2022" name="Int. J. Mol. Sci.">
        <title>Draft Genome of Tanacetum Coccineum: Genomic Comparison of Closely Related Tanacetum-Family Plants.</title>
        <authorList>
            <person name="Yamashiro T."/>
            <person name="Shiraishi A."/>
            <person name="Nakayama K."/>
            <person name="Satake H."/>
        </authorList>
    </citation>
    <scope>NUCLEOTIDE SEQUENCE</scope>
</reference>
<dbReference type="Gene3D" id="1.10.10.60">
    <property type="entry name" value="Homeodomain-like"/>
    <property type="match status" value="1"/>
</dbReference>
<accession>A0ABQ5CGB7</accession>
<evidence type="ECO:0000256" key="9">
    <source>
        <dbReference type="SAM" id="MobiDB-lite"/>
    </source>
</evidence>
<dbReference type="SUPFAM" id="SSF46689">
    <property type="entry name" value="Homeodomain-like"/>
    <property type="match status" value="1"/>
</dbReference>
<evidence type="ECO:0000313" key="12">
    <source>
        <dbReference type="EMBL" id="GJT23904.1"/>
    </source>
</evidence>
<sequence length="607" mass="68001">MNRTNSLGRYSQSVRTKDICILLVNDDHICRNIVSDMLDHCRYEVSSCQREMDALNIVREKKDMIELILTNAHRTYGNGDGIINHIEKQFKLQIILMSPDVDDMINASRCGGKGVTIYFMKSVTVNELNKLWTTAMAREKSKRELSTGKLSCVENEGSKRTRENDEQNGNVEKKPRIVWTKEMHQKFLEAIAQLGHDKAVPKKIVELMNVPGLTRENVASHLQKYRMCMKRAQEGFTDSSYDFTGPFTFNTSQRSFQQSYWNPFQTRFRNTTTSHFNLNSYNIRPKMTQHESLLNTIRFKPNHNFRVYGDERKNVLLSINDSRVHSNTGFAGFRLTGDGKSVMFGEKCHLGIRSVNDSCIPSPTASSLNQRCSYPELGNDDSSYCLSSVVSPGSGLGEPVRFSGQMSSLAALLGVDEPISAILNQLQPSAASPGFDWNKAASFTSQQPTIMTQMQPSEGYQVTECNDAASFTCQQPTIMTQMHPSEGYQVTECNDAASFTCQQPTIMTQMQSSEVQQVTECNDADSFTQPQSAGLQGIDWAEPPIYSPQQPPSGNDANASSEIFSDFTSTCLSPIFYEPGMVGDDNSFDVTAMSVFYELLFNNQVLT</sequence>
<dbReference type="InterPro" id="IPR006447">
    <property type="entry name" value="Myb_dom_plants"/>
</dbReference>
<dbReference type="PANTHER" id="PTHR43874">
    <property type="entry name" value="TWO-COMPONENT RESPONSE REGULATOR"/>
    <property type="match status" value="1"/>
</dbReference>
<reference evidence="12" key="2">
    <citation type="submission" date="2022-01" db="EMBL/GenBank/DDBJ databases">
        <authorList>
            <person name="Yamashiro T."/>
            <person name="Shiraishi A."/>
            <person name="Satake H."/>
            <person name="Nakayama K."/>
        </authorList>
    </citation>
    <scope>NUCLEOTIDE SEQUENCE</scope>
</reference>
<organism evidence="12 13">
    <name type="scientific">Tanacetum coccineum</name>
    <dbReference type="NCBI Taxonomy" id="301880"/>
    <lineage>
        <taxon>Eukaryota</taxon>
        <taxon>Viridiplantae</taxon>
        <taxon>Streptophyta</taxon>
        <taxon>Embryophyta</taxon>
        <taxon>Tracheophyta</taxon>
        <taxon>Spermatophyta</taxon>
        <taxon>Magnoliopsida</taxon>
        <taxon>eudicotyledons</taxon>
        <taxon>Gunneridae</taxon>
        <taxon>Pentapetalae</taxon>
        <taxon>asterids</taxon>
        <taxon>campanulids</taxon>
        <taxon>Asterales</taxon>
        <taxon>Asteraceae</taxon>
        <taxon>Asteroideae</taxon>
        <taxon>Anthemideae</taxon>
        <taxon>Anthemidinae</taxon>
        <taxon>Tanacetum</taxon>
    </lineage>
</organism>
<comment type="caution">
    <text evidence="8">Lacks conserved residue(s) required for the propagation of feature annotation.</text>
</comment>
<evidence type="ECO:0000259" key="11">
    <source>
        <dbReference type="PROSITE" id="PS51294"/>
    </source>
</evidence>
<keyword evidence="13" id="KW-1185">Reference proteome</keyword>
<dbReference type="InterPro" id="IPR001005">
    <property type="entry name" value="SANT/Myb"/>
</dbReference>
<feature type="domain" description="Response regulatory" evidence="10">
    <location>
        <begin position="20"/>
        <end position="136"/>
    </location>
</feature>
<dbReference type="Proteomes" id="UP001151760">
    <property type="component" value="Unassembled WGS sequence"/>
</dbReference>
<protein>
    <submittedName>
        <fullName evidence="12">Two-component response regulator ARR12-like protein</fullName>
    </submittedName>
</protein>
<keyword evidence="6" id="KW-0804">Transcription</keyword>
<evidence type="ECO:0000256" key="1">
    <source>
        <dbReference type="ARBA" id="ARBA00004123"/>
    </source>
</evidence>
<keyword evidence="7" id="KW-0539">Nucleus</keyword>
<evidence type="ECO:0000256" key="4">
    <source>
        <dbReference type="ARBA" id="ARBA00023015"/>
    </source>
</evidence>
<dbReference type="Pfam" id="PF00249">
    <property type="entry name" value="Myb_DNA-binding"/>
    <property type="match status" value="1"/>
</dbReference>
<dbReference type="PROSITE" id="PS51294">
    <property type="entry name" value="HTH_MYB"/>
    <property type="match status" value="1"/>
</dbReference>
<name>A0ABQ5CGB7_9ASTR</name>
<keyword evidence="3" id="KW-0902">Two-component regulatory system</keyword>
<dbReference type="InterPro" id="IPR011006">
    <property type="entry name" value="CheY-like_superfamily"/>
</dbReference>
<keyword evidence="4" id="KW-0805">Transcription regulation</keyword>
<comment type="caution">
    <text evidence="12">The sequence shown here is derived from an EMBL/GenBank/DDBJ whole genome shotgun (WGS) entry which is preliminary data.</text>
</comment>
<dbReference type="InterPro" id="IPR001789">
    <property type="entry name" value="Sig_transdc_resp-reg_receiver"/>
</dbReference>
<keyword evidence="2" id="KW-0597">Phosphoprotein</keyword>
<dbReference type="InterPro" id="IPR017930">
    <property type="entry name" value="Myb_dom"/>
</dbReference>
<evidence type="ECO:0000256" key="5">
    <source>
        <dbReference type="ARBA" id="ARBA00023159"/>
    </source>
</evidence>
<feature type="compositionally biased region" description="Basic and acidic residues" evidence="9">
    <location>
        <begin position="156"/>
        <end position="172"/>
    </location>
</feature>
<feature type="region of interest" description="Disordered" evidence="9">
    <location>
        <begin position="146"/>
        <end position="172"/>
    </location>
</feature>
<evidence type="ECO:0000256" key="3">
    <source>
        <dbReference type="ARBA" id="ARBA00023012"/>
    </source>
</evidence>
<dbReference type="EMBL" id="BQNB010014092">
    <property type="protein sequence ID" value="GJT23904.1"/>
    <property type="molecule type" value="Genomic_DNA"/>
</dbReference>
<dbReference type="SUPFAM" id="SSF52172">
    <property type="entry name" value="CheY-like"/>
    <property type="match status" value="1"/>
</dbReference>
<comment type="subcellular location">
    <subcellularLocation>
        <location evidence="1">Nucleus</location>
    </subcellularLocation>
</comment>
<proteinExistence type="predicted"/>
<dbReference type="Gene3D" id="3.40.50.2300">
    <property type="match status" value="1"/>
</dbReference>
<gene>
    <name evidence="12" type="ORF">Tco_0893841</name>
</gene>
<evidence type="ECO:0000313" key="13">
    <source>
        <dbReference type="Proteomes" id="UP001151760"/>
    </source>
</evidence>
<dbReference type="PROSITE" id="PS50110">
    <property type="entry name" value="RESPONSE_REGULATORY"/>
    <property type="match status" value="1"/>
</dbReference>
<dbReference type="InterPro" id="IPR009057">
    <property type="entry name" value="Homeodomain-like_sf"/>
</dbReference>
<evidence type="ECO:0000256" key="6">
    <source>
        <dbReference type="ARBA" id="ARBA00023163"/>
    </source>
</evidence>
<evidence type="ECO:0000256" key="2">
    <source>
        <dbReference type="ARBA" id="ARBA00022553"/>
    </source>
</evidence>
<dbReference type="PANTHER" id="PTHR43874:SF19">
    <property type="entry name" value="RESPONSE REGULATOR 23-RELATED"/>
    <property type="match status" value="1"/>
</dbReference>
<dbReference type="InterPro" id="IPR045279">
    <property type="entry name" value="ARR-like"/>
</dbReference>
<evidence type="ECO:0000256" key="8">
    <source>
        <dbReference type="PROSITE-ProRule" id="PRU00169"/>
    </source>
</evidence>
<feature type="domain" description="HTH myb-type" evidence="11">
    <location>
        <begin position="179"/>
        <end position="233"/>
    </location>
</feature>
<feature type="region of interest" description="Disordered" evidence="9">
    <location>
        <begin position="540"/>
        <end position="559"/>
    </location>
</feature>
<dbReference type="NCBIfam" id="TIGR01557">
    <property type="entry name" value="myb_SHAQKYF"/>
    <property type="match status" value="1"/>
</dbReference>
<evidence type="ECO:0000256" key="7">
    <source>
        <dbReference type="ARBA" id="ARBA00023242"/>
    </source>
</evidence>